<sequence length="614" mass="69568">MIEEKHREKKHKKEKKDKEKKESKERRDKDRSEGKHRDKKDKKEKHRDKKDREKDREKDKDRASTSDEKRLVVPPGSNGAEKLSRKEKEKDKDSKNSAVDKRPLVHPEGYKGQKPSQSIQLAEESKDLRFVQDLGRRISDEAKGAGNQSLEKSGTDPGRDAEVVVFKRNDSGTQADGKDTTNNERNGNGNMDRKTYRDETRLVGNNMLQSLARLAQNRFEGPPRQMENIERKIEEKEKSKEKREAKRGNKHKEKDREKKSHGKDKDGDKEKKTEEKMEKSEVKNMVQDKAKERNKIDTMVNHITKTMILPTDCDTSAAIEGNSRKRKELEVNGFLHEAEARPNKLQKPTSGQPTENGRKLEPCQSDILSISEMQGVPNNFKGAPTPNNFKVENKEHKLNGIIEAQPMPAYPPKQMLATTQADPIEEASKRPPHRDLKYLSQILAVPQMEELSELDNQEWLLGCDNAAPKKPLVGASLDETPQVWAEALKIESADVYALPYSSIACDQVALAELFDYKEILSHAIACSIRFKLSLRASSPMPHSICEAKRNVPSREKFHINAADGDLINQVRLKLGEIEAKKKDTVEGKGCESHGTCAICLDDIDLQEIALGMVS</sequence>
<organism evidence="2 3">
    <name type="scientific">Dillenia turbinata</name>
    <dbReference type="NCBI Taxonomy" id="194707"/>
    <lineage>
        <taxon>Eukaryota</taxon>
        <taxon>Viridiplantae</taxon>
        <taxon>Streptophyta</taxon>
        <taxon>Embryophyta</taxon>
        <taxon>Tracheophyta</taxon>
        <taxon>Spermatophyta</taxon>
        <taxon>Magnoliopsida</taxon>
        <taxon>eudicotyledons</taxon>
        <taxon>Gunneridae</taxon>
        <taxon>Pentapetalae</taxon>
        <taxon>Dilleniales</taxon>
        <taxon>Dilleniaceae</taxon>
        <taxon>Dillenia</taxon>
    </lineage>
</organism>
<feature type="region of interest" description="Disordered" evidence="1">
    <location>
        <begin position="1"/>
        <end position="294"/>
    </location>
</feature>
<feature type="compositionally biased region" description="Basic and acidic residues" evidence="1">
    <location>
        <begin position="16"/>
        <end position="36"/>
    </location>
</feature>
<evidence type="ECO:0000256" key="1">
    <source>
        <dbReference type="SAM" id="MobiDB-lite"/>
    </source>
</evidence>
<dbReference type="PANTHER" id="PTHR34660:SF3">
    <property type="entry name" value="RRM DOMAIN-CONTAINING PROTEIN"/>
    <property type="match status" value="1"/>
</dbReference>
<dbReference type="AlphaFoldDB" id="A0AAN8YT61"/>
<feature type="compositionally biased region" description="Basic and acidic residues" evidence="1">
    <location>
        <begin position="191"/>
        <end position="201"/>
    </location>
</feature>
<keyword evidence="3" id="KW-1185">Reference proteome</keyword>
<feature type="compositionally biased region" description="Basic and acidic residues" evidence="1">
    <location>
        <begin position="123"/>
        <end position="143"/>
    </location>
</feature>
<feature type="compositionally biased region" description="Polar residues" evidence="1">
    <location>
        <begin position="346"/>
        <end position="355"/>
    </location>
</feature>
<gene>
    <name evidence="2" type="ORF">RJ641_021660</name>
</gene>
<name>A0AAN8YT61_9MAGN</name>
<feature type="region of interest" description="Disordered" evidence="1">
    <location>
        <begin position="340"/>
        <end position="359"/>
    </location>
</feature>
<evidence type="ECO:0000313" key="3">
    <source>
        <dbReference type="Proteomes" id="UP001370490"/>
    </source>
</evidence>
<protein>
    <submittedName>
        <fullName evidence="2">Uncharacterized protein</fullName>
    </submittedName>
</protein>
<feature type="compositionally biased region" description="Basic and acidic residues" evidence="1">
    <location>
        <begin position="153"/>
        <end position="182"/>
    </location>
</feature>
<feature type="compositionally biased region" description="Basic and acidic residues" evidence="1">
    <location>
        <begin position="82"/>
        <end position="111"/>
    </location>
</feature>
<dbReference type="Proteomes" id="UP001370490">
    <property type="component" value="Unassembled WGS sequence"/>
</dbReference>
<comment type="caution">
    <text evidence="2">The sequence shown here is derived from an EMBL/GenBank/DDBJ whole genome shotgun (WGS) entry which is preliminary data.</text>
</comment>
<evidence type="ECO:0000313" key="2">
    <source>
        <dbReference type="EMBL" id="KAK6914339.1"/>
    </source>
</evidence>
<dbReference type="EMBL" id="JBAMMX010000026">
    <property type="protein sequence ID" value="KAK6914339.1"/>
    <property type="molecule type" value="Genomic_DNA"/>
</dbReference>
<proteinExistence type="predicted"/>
<feature type="compositionally biased region" description="Basic and acidic residues" evidence="1">
    <location>
        <begin position="50"/>
        <end position="71"/>
    </location>
</feature>
<feature type="compositionally biased region" description="Basic and acidic residues" evidence="1">
    <location>
        <begin position="227"/>
        <end position="294"/>
    </location>
</feature>
<reference evidence="2 3" key="1">
    <citation type="submission" date="2023-12" db="EMBL/GenBank/DDBJ databases">
        <title>A high-quality genome assembly for Dillenia turbinata (Dilleniales).</title>
        <authorList>
            <person name="Chanderbali A."/>
        </authorList>
    </citation>
    <scope>NUCLEOTIDE SEQUENCE [LARGE SCALE GENOMIC DNA]</scope>
    <source>
        <strain evidence="2">LSX21</strain>
        <tissue evidence="2">Leaf</tissue>
    </source>
</reference>
<dbReference type="PANTHER" id="PTHR34660">
    <property type="entry name" value="MYB-LIKE PROTEIN X"/>
    <property type="match status" value="1"/>
</dbReference>
<accession>A0AAN8YT61</accession>
<feature type="compositionally biased region" description="Basic residues" evidence="1">
    <location>
        <begin position="37"/>
        <end position="49"/>
    </location>
</feature>